<sequence>MESLEVQQSSQPQFQNLNVSMYSGAQSVAGADQINVVRRQSADPHSPPNRRHASCSELTTQPQHETVGTREAALQQPPQQQPHSQSWYSQQQHPISNASYASHAIPVANASSPTHSNTVFSNSNPQPMHNSGGYTQPGYGVDATMTDTGPYAHSQPVPQPQAPIMADAQATYANTYANSGFDHYMPPPSEHKSREGKASAAPASSKEPASSSPSAPEKKKVANTLRNRIMEGIGLVTIREMAPITILVSGLLAHHFQHRQKPGLEPYKPPNWVRYAKNAMWVYSTYKTAQNNGIVKKNDAAPAAPKPATRGISLDNNIKGRPMPSSFYGSSYPGGDRSRDLSEGPHSVAYEDNVNYSKLQMMESIVGELFSGGIFGNMADTTSRGLDGCSNSLLDNFDDSWAVPKPLAEEYYRCIYHKSQSLDGVETHILGGAAAINALRNVKIMSGNGQIYSGTDDQSSYMAMSLALEEVEALLNRKAATAPLYLNDNMEHAGKIALATIIKIKAEEEPIPYASHSESRNSFVEASAYENNAYGYNLYKTNPYYRDYPTRDTGYTEAKPNYQQHPYQPHYWQ</sequence>
<feature type="compositionally biased region" description="Low complexity" evidence="1">
    <location>
        <begin position="198"/>
        <end position="215"/>
    </location>
</feature>
<dbReference type="OrthoDB" id="5598769at2759"/>
<name>A0A2G5B289_COERN</name>
<feature type="compositionally biased region" description="Low complexity" evidence="1">
    <location>
        <begin position="324"/>
        <end position="335"/>
    </location>
</feature>
<dbReference type="Proteomes" id="UP000242474">
    <property type="component" value="Unassembled WGS sequence"/>
</dbReference>
<feature type="region of interest" description="Disordered" evidence="1">
    <location>
        <begin position="108"/>
        <end position="160"/>
    </location>
</feature>
<protein>
    <submittedName>
        <fullName evidence="2">Uncharacterized protein</fullName>
    </submittedName>
</protein>
<dbReference type="AlphaFoldDB" id="A0A2G5B289"/>
<evidence type="ECO:0000313" key="2">
    <source>
        <dbReference type="EMBL" id="PIA13114.1"/>
    </source>
</evidence>
<reference evidence="2 3" key="1">
    <citation type="journal article" date="2015" name="Genome Biol. Evol.">
        <title>Phylogenomic analyses indicate that early fungi evolved digesting cell walls of algal ancestors of land plants.</title>
        <authorList>
            <person name="Chang Y."/>
            <person name="Wang S."/>
            <person name="Sekimoto S."/>
            <person name="Aerts A.L."/>
            <person name="Choi C."/>
            <person name="Clum A."/>
            <person name="LaButti K.M."/>
            <person name="Lindquist E.A."/>
            <person name="Yee Ngan C."/>
            <person name="Ohm R.A."/>
            <person name="Salamov A.A."/>
            <person name="Grigoriev I.V."/>
            <person name="Spatafora J.W."/>
            <person name="Berbee M.L."/>
        </authorList>
    </citation>
    <scope>NUCLEOTIDE SEQUENCE [LARGE SCALE GENOMIC DNA]</scope>
    <source>
        <strain evidence="2 3">NRRL 1564</strain>
    </source>
</reference>
<proteinExistence type="predicted"/>
<evidence type="ECO:0000256" key="1">
    <source>
        <dbReference type="SAM" id="MobiDB-lite"/>
    </source>
</evidence>
<gene>
    <name evidence="2" type="ORF">COEREDRAFT_89813</name>
</gene>
<accession>A0A2G5B289</accession>
<dbReference type="EMBL" id="KZ303547">
    <property type="protein sequence ID" value="PIA13114.1"/>
    <property type="molecule type" value="Genomic_DNA"/>
</dbReference>
<feature type="compositionally biased region" description="Polar residues" evidence="1">
    <location>
        <begin position="109"/>
        <end position="134"/>
    </location>
</feature>
<feature type="region of interest" description="Disordered" evidence="1">
    <location>
        <begin position="322"/>
        <end position="345"/>
    </location>
</feature>
<feature type="compositionally biased region" description="Low complexity" evidence="1">
    <location>
        <begin position="75"/>
        <end position="93"/>
    </location>
</feature>
<evidence type="ECO:0000313" key="3">
    <source>
        <dbReference type="Proteomes" id="UP000242474"/>
    </source>
</evidence>
<feature type="region of interest" description="Disordered" evidence="1">
    <location>
        <begin position="179"/>
        <end position="220"/>
    </location>
</feature>
<organism evidence="2 3">
    <name type="scientific">Coemansia reversa (strain ATCC 12441 / NRRL 1564)</name>
    <dbReference type="NCBI Taxonomy" id="763665"/>
    <lineage>
        <taxon>Eukaryota</taxon>
        <taxon>Fungi</taxon>
        <taxon>Fungi incertae sedis</taxon>
        <taxon>Zoopagomycota</taxon>
        <taxon>Kickxellomycotina</taxon>
        <taxon>Kickxellomycetes</taxon>
        <taxon>Kickxellales</taxon>
        <taxon>Kickxellaceae</taxon>
        <taxon>Coemansia</taxon>
    </lineage>
</organism>
<keyword evidence="3" id="KW-1185">Reference proteome</keyword>
<feature type="region of interest" description="Disordered" evidence="1">
    <location>
        <begin position="32"/>
        <end position="93"/>
    </location>
</feature>
<feature type="compositionally biased region" description="Polar residues" evidence="1">
    <location>
        <begin position="56"/>
        <end position="66"/>
    </location>
</feature>